<dbReference type="OrthoDB" id="9810730at2"/>
<keyword evidence="13" id="KW-1185">Reference proteome</keyword>
<evidence type="ECO:0000259" key="10">
    <source>
        <dbReference type="PROSITE" id="PS50110"/>
    </source>
</evidence>
<dbReference type="PRINTS" id="PR00344">
    <property type="entry name" value="BCTRLSENSOR"/>
</dbReference>
<feature type="transmembrane region" description="Helical" evidence="8">
    <location>
        <begin position="318"/>
        <end position="335"/>
    </location>
</feature>
<dbReference type="SUPFAM" id="SSF52172">
    <property type="entry name" value="CheY-like"/>
    <property type="match status" value="1"/>
</dbReference>
<comment type="caution">
    <text evidence="12">The sequence shown here is derived from an EMBL/GenBank/DDBJ whole genome shotgun (WGS) entry which is preliminary data.</text>
</comment>
<evidence type="ECO:0000256" key="7">
    <source>
        <dbReference type="PROSITE-ProRule" id="PRU00169"/>
    </source>
</evidence>
<keyword evidence="8" id="KW-1133">Transmembrane helix</keyword>
<evidence type="ECO:0000256" key="6">
    <source>
        <dbReference type="ARBA" id="ARBA00023012"/>
    </source>
</evidence>
<dbReference type="Gene3D" id="3.40.50.2300">
    <property type="match status" value="1"/>
</dbReference>
<gene>
    <name evidence="11" type="ORF">ESZ26_06160</name>
    <name evidence="12" type="ORF">ESZ27_03650</name>
</gene>
<protein>
    <recommendedName>
        <fullName evidence="2">histidine kinase</fullName>
        <ecNumber evidence="2">2.7.13.3</ecNumber>
    </recommendedName>
</protein>
<dbReference type="InterPro" id="IPR003661">
    <property type="entry name" value="HisK_dim/P_dom"/>
</dbReference>
<sequence length="752" mass="84945">MAKQIKNKSAIEIAKIYLIVGEINLQDSSDVAHKKLSTLYPTLISQHAKIHYDIAFAMTAIREDFPILENQILRNSLQKIIGQSNYSFEEFAMLWALSAISKDANEYVDLTLLLLRSSNKHNYVINKASFLYNLQWHLTGVNEIIIANRVANELLKLAKKEKDESSKVLLLLAYLDNKARLKESIPAQTITYIKSVTTDDEFWQAWLNTVISFYYATEKNEQMSLYYLNVAKHYFNAQQDLATPDEFIEIESILAFNSKDYSKAITLQDKFWWKKYLTIKTNQQNNIIDVRNTLKKVIDEEQKSRLVVEQLLLKSEQASITLATVLFIIFILVIFQYKMYLKLKNEVQTRVKAEVGLREAKSLAIAAKIDAEKATLTAEKANQAKSEFLSNMSHEIRTPMNGVLGSLQVLKRESLSDSSKELVDIGIISSKNLLSIINDILDLSKIQSNNISLESLPTNLGEQFKSITFELSFLAKQQGITLTFSMEKDFYTYWLTDPVRLRQIIVNLISNALKFTAKGEVSITLMERDENVVFEVKDTGIGISKAQIKKLFIRYEQADTSTTRNYGGTGLGLSIAKQLTNLMGGDITVISEENVGSIFSVVLPLKKTTLKSHSKLALKKAQTPQAGELNILLAEDNKINQKVFNAVVRPTKATIRIANDGIEAIVEVDKLLPDLIFMDIQMPNMDGVEACKAIKKSHPNIPIIALTANVMAHDIKKYQQAGFDHCLGKPIDVHEIYTLLQSFLTSTMPIKD</sequence>
<keyword evidence="6" id="KW-0902">Two-component regulatory system</keyword>
<dbReference type="SUPFAM" id="SSF55874">
    <property type="entry name" value="ATPase domain of HSP90 chaperone/DNA topoisomerase II/histidine kinase"/>
    <property type="match status" value="1"/>
</dbReference>
<dbReference type="FunFam" id="3.30.565.10:FF:000010">
    <property type="entry name" value="Sensor histidine kinase RcsC"/>
    <property type="match status" value="1"/>
</dbReference>
<dbReference type="InterPro" id="IPR003594">
    <property type="entry name" value="HATPase_dom"/>
</dbReference>
<dbReference type="PROSITE" id="PS50109">
    <property type="entry name" value="HIS_KIN"/>
    <property type="match status" value="1"/>
</dbReference>
<keyword evidence="8" id="KW-0812">Transmembrane</keyword>
<evidence type="ECO:0000256" key="2">
    <source>
        <dbReference type="ARBA" id="ARBA00012438"/>
    </source>
</evidence>
<dbReference type="EMBL" id="VOLR01000007">
    <property type="protein sequence ID" value="TWX60973.1"/>
    <property type="molecule type" value="Genomic_DNA"/>
</dbReference>
<evidence type="ECO:0000256" key="3">
    <source>
        <dbReference type="ARBA" id="ARBA00022553"/>
    </source>
</evidence>
<keyword evidence="5" id="KW-0418">Kinase</keyword>
<dbReference type="PANTHER" id="PTHR43047:SF64">
    <property type="entry name" value="HISTIDINE KINASE CONTAINING CHEY-HOMOLOGOUS RECEIVER DOMAIN AND PAS DOMAIN-RELATED"/>
    <property type="match status" value="1"/>
</dbReference>
<dbReference type="Gene3D" id="1.10.287.130">
    <property type="match status" value="1"/>
</dbReference>
<dbReference type="Gene3D" id="3.30.565.10">
    <property type="entry name" value="Histidine kinase-like ATPase, C-terminal domain"/>
    <property type="match status" value="1"/>
</dbReference>
<dbReference type="Pfam" id="PF02518">
    <property type="entry name" value="HATPase_c"/>
    <property type="match status" value="1"/>
</dbReference>
<evidence type="ECO:0000256" key="8">
    <source>
        <dbReference type="SAM" id="Phobius"/>
    </source>
</evidence>
<dbReference type="InterPro" id="IPR011006">
    <property type="entry name" value="CheY-like_superfamily"/>
</dbReference>
<keyword evidence="3 7" id="KW-0597">Phosphoprotein</keyword>
<dbReference type="CDD" id="cd16922">
    <property type="entry name" value="HATPase_EvgS-ArcB-TorS-like"/>
    <property type="match status" value="1"/>
</dbReference>
<dbReference type="SUPFAM" id="SSF47384">
    <property type="entry name" value="Homodimeric domain of signal transducing histidine kinase"/>
    <property type="match status" value="1"/>
</dbReference>
<dbReference type="AlphaFoldDB" id="A0A5C6QLX2"/>
<evidence type="ECO:0000313" key="13">
    <source>
        <dbReference type="Proteomes" id="UP000321525"/>
    </source>
</evidence>
<name>A0A5C6QLX2_9GAMM</name>
<organism evidence="12 14">
    <name type="scientific">Colwellia hornerae</name>
    <dbReference type="NCBI Taxonomy" id="89402"/>
    <lineage>
        <taxon>Bacteria</taxon>
        <taxon>Pseudomonadati</taxon>
        <taxon>Pseudomonadota</taxon>
        <taxon>Gammaproteobacteria</taxon>
        <taxon>Alteromonadales</taxon>
        <taxon>Colwelliaceae</taxon>
        <taxon>Colwellia</taxon>
    </lineage>
</organism>
<evidence type="ECO:0000313" key="14">
    <source>
        <dbReference type="Proteomes" id="UP000321917"/>
    </source>
</evidence>
<reference evidence="12 14" key="1">
    <citation type="submission" date="2019-07" db="EMBL/GenBank/DDBJ databases">
        <title>Genomes of sea-ice associated Colwellia species.</title>
        <authorList>
            <person name="Bowman J.P."/>
        </authorList>
    </citation>
    <scope>NUCLEOTIDE SEQUENCE [LARGE SCALE GENOMIC DNA]</scope>
    <source>
        <strain evidence="11 13">ACAM 607</strain>
        <strain evidence="12 14">IC036</strain>
    </source>
</reference>
<dbReference type="InterPro" id="IPR004358">
    <property type="entry name" value="Sig_transdc_His_kin-like_C"/>
</dbReference>
<keyword evidence="8" id="KW-0472">Membrane</keyword>
<dbReference type="SMART" id="SM00448">
    <property type="entry name" value="REC"/>
    <property type="match status" value="1"/>
</dbReference>
<dbReference type="InterPro" id="IPR036890">
    <property type="entry name" value="HATPase_C_sf"/>
</dbReference>
<accession>A0A5C6QLX2</accession>
<dbReference type="EMBL" id="VOLQ01000005">
    <property type="protein sequence ID" value="TWX70226.1"/>
    <property type="molecule type" value="Genomic_DNA"/>
</dbReference>
<evidence type="ECO:0000256" key="1">
    <source>
        <dbReference type="ARBA" id="ARBA00000085"/>
    </source>
</evidence>
<dbReference type="PROSITE" id="PS50110">
    <property type="entry name" value="RESPONSE_REGULATORY"/>
    <property type="match status" value="1"/>
</dbReference>
<dbReference type="PANTHER" id="PTHR43047">
    <property type="entry name" value="TWO-COMPONENT HISTIDINE PROTEIN KINASE"/>
    <property type="match status" value="1"/>
</dbReference>
<dbReference type="Proteomes" id="UP000321917">
    <property type="component" value="Unassembled WGS sequence"/>
</dbReference>
<evidence type="ECO:0000259" key="9">
    <source>
        <dbReference type="PROSITE" id="PS50109"/>
    </source>
</evidence>
<dbReference type="SMART" id="SM00388">
    <property type="entry name" value="HisKA"/>
    <property type="match status" value="1"/>
</dbReference>
<dbReference type="CDD" id="cd17546">
    <property type="entry name" value="REC_hyHK_CKI1_RcsC-like"/>
    <property type="match status" value="1"/>
</dbReference>
<evidence type="ECO:0000313" key="11">
    <source>
        <dbReference type="EMBL" id="TWX60973.1"/>
    </source>
</evidence>
<dbReference type="RefSeq" id="WP_146798880.1">
    <property type="nucleotide sequence ID" value="NZ_VOLP01000008.1"/>
</dbReference>
<keyword evidence="4" id="KW-0808">Transferase</keyword>
<dbReference type="InterPro" id="IPR036097">
    <property type="entry name" value="HisK_dim/P_sf"/>
</dbReference>
<evidence type="ECO:0000256" key="4">
    <source>
        <dbReference type="ARBA" id="ARBA00022679"/>
    </source>
</evidence>
<dbReference type="Proteomes" id="UP000321525">
    <property type="component" value="Unassembled WGS sequence"/>
</dbReference>
<dbReference type="SMART" id="SM00387">
    <property type="entry name" value="HATPase_c"/>
    <property type="match status" value="1"/>
</dbReference>
<feature type="domain" description="Response regulatory" evidence="10">
    <location>
        <begin position="630"/>
        <end position="744"/>
    </location>
</feature>
<evidence type="ECO:0000256" key="5">
    <source>
        <dbReference type="ARBA" id="ARBA00022777"/>
    </source>
</evidence>
<dbReference type="InterPro" id="IPR001789">
    <property type="entry name" value="Sig_transdc_resp-reg_receiver"/>
</dbReference>
<dbReference type="CDD" id="cd00082">
    <property type="entry name" value="HisKA"/>
    <property type="match status" value="1"/>
</dbReference>
<feature type="domain" description="Histidine kinase" evidence="9">
    <location>
        <begin position="391"/>
        <end position="607"/>
    </location>
</feature>
<dbReference type="Pfam" id="PF00512">
    <property type="entry name" value="HisKA"/>
    <property type="match status" value="1"/>
</dbReference>
<dbReference type="EC" id="2.7.13.3" evidence="2"/>
<evidence type="ECO:0000313" key="12">
    <source>
        <dbReference type="EMBL" id="TWX70226.1"/>
    </source>
</evidence>
<dbReference type="GO" id="GO:0000155">
    <property type="term" value="F:phosphorelay sensor kinase activity"/>
    <property type="evidence" value="ECO:0007669"/>
    <property type="project" value="InterPro"/>
</dbReference>
<dbReference type="InterPro" id="IPR005467">
    <property type="entry name" value="His_kinase_dom"/>
</dbReference>
<proteinExistence type="predicted"/>
<feature type="modified residue" description="4-aspartylphosphate" evidence="7">
    <location>
        <position position="679"/>
    </location>
</feature>
<comment type="catalytic activity">
    <reaction evidence="1">
        <text>ATP + protein L-histidine = ADP + protein N-phospho-L-histidine.</text>
        <dbReference type="EC" id="2.7.13.3"/>
    </reaction>
</comment>
<dbReference type="Pfam" id="PF00072">
    <property type="entry name" value="Response_reg"/>
    <property type="match status" value="1"/>
</dbReference>